<keyword evidence="6 11" id="KW-0812">Transmembrane</keyword>
<protein>
    <recommendedName>
        <fullName evidence="3 10">Cell division protein FtsX</fullName>
    </recommendedName>
</protein>
<gene>
    <name evidence="14" type="ORF">PM006_00015</name>
</gene>
<comment type="caution">
    <text evidence="14">The sequence shown here is derived from an EMBL/GenBank/DDBJ whole genome shotgun (WGS) entry which is preliminary data.</text>
</comment>
<reference evidence="14" key="1">
    <citation type="submission" date="2023-01" db="EMBL/GenBank/DDBJ databases">
        <title>Human gut microbiome strain richness.</title>
        <authorList>
            <person name="Chen-Liaw A."/>
        </authorList>
    </citation>
    <scope>NUCLEOTIDE SEQUENCE</scope>
    <source>
        <strain evidence="14">B1_m1001713B170214d0_201011</strain>
    </source>
</reference>
<evidence type="ECO:0000256" key="10">
    <source>
        <dbReference type="PIRNR" id="PIRNR003097"/>
    </source>
</evidence>
<dbReference type="PANTHER" id="PTHR47755">
    <property type="entry name" value="CELL DIVISION PROTEIN FTSX"/>
    <property type="match status" value="1"/>
</dbReference>
<dbReference type="Pfam" id="PF18075">
    <property type="entry name" value="FtsX_ECD"/>
    <property type="match status" value="1"/>
</dbReference>
<keyword evidence="5 10" id="KW-0132">Cell division</keyword>
<name>A0AAW6AN11_CLOSY</name>
<evidence type="ECO:0000256" key="8">
    <source>
        <dbReference type="ARBA" id="ARBA00023136"/>
    </source>
</evidence>
<evidence type="ECO:0000259" key="13">
    <source>
        <dbReference type="Pfam" id="PF18075"/>
    </source>
</evidence>
<comment type="subcellular location">
    <subcellularLocation>
        <location evidence="1">Cell membrane</location>
        <topology evidence="1">Multi-pass membrane protein</topology>
    </subcellularLocation>
</comment>
<keyword evidence="7 11" id="KW-1133">Transmembrane helix</keyword>
<evidence type="ECO:0000256" key="9">
    <source>
        <dbReference type="ARBA" id="ARBA00023306"/>
    </source>
</evidence>
<feature type="domain" description="ABC3 transporter permease C-terminal" evidence="12">
    <location>
        <begin position="180"/>
        <end position="247"/>
    </location>
</feature>
<keyword evidence="9 10" id="KW-0131">Cell cycle</keyword>
<organism evidence="14 15">
    <name type="scientific">Clostridium symbiosum</name>
    <name type="common">Bacteroides symbiosus</name>
    <dbReference type="NCBI Taxonomy" id="1512"/>
    <lineage>
        <taxon>Bacteria</taxon>
        <taxon>Bacillati</taxon>
        <taxon>Bacillota</taxon>
        <taxon>Clostridia</taxon>
        <taxon>Lachnospirales</taxon>
        <taxon>Lachnospiraceae</taxon>
        <taxon>Otoolea</taxon>
    </lineage>
</organism>
<evidence type="ECO:0000313" key="14">
    <source>
        <dbReference type="EMBL" id="MDB1998593.1"/>
    </source>
</evidence>
<evidence type="ECO:0000256" key="7">
    <source>
        <dbReference type="ARBA" id="ARBA00022989"/>
    </source>
</evidence>
<dbReference type="Pfam" id="PF02687">
    <property type="entry name" value="FtsX"/>
    <property type="match status" value="1"/>
</dbReference>
<evidence type="ECO:0000256" key="3">
    <source>
        <dbReference type="ARBA" id="ARBA00021907"/>
    </source>
</evidence>
<dbReference type="InterPro" id="IPR040690">
    <property type="entry name" value="FtsX_ECD"/>
</dbReference>
<feature type="transmembrane region" description="Helical" evidence="11">
    <location>
        <begin position="276"/>
        <end position="297"/>
    </location>
</feature>
<evidence type="ECO:0000256" key="5">
    <source>
        <dbReference type="ARBA" id="ARBA00022618"/>
    </source>
</evidence>
<keyword evidence="4 10" id="KW-1003">Cell membrane</keyword>
<feature type="transmembrane region" description="Helical" evidence="11">
    <location>
        <begin position="221"/>
        <end position="246"/>
    </location>
</feature>
<dbReference type="PANTHER" id="PTHR47755:SF1">
    <property type="entry name" value="CELL DIVISION PROTEIN FTSX"/>
    <property type="match status" value="1"/>
</dbReference>
<accession>A0AAW6AN11</accession>
<dbReference type="RefSeq" id="WP_257606966.1">
    <property type="nucleotide sequence ID" value="NZ_JANKAG010000005.1"/>
</dbReference>
<feature type="transmembrane region" description="Helical" evidence="11">
    <location>
        <begin position="21"/>
        <end position="45"/>
    </location>
</feature>
<feature type="transmembrane region" description="Helical" evidence="11">
    <location>
        <begin position="175"/>
        <end position="200"/>
    </location>
</feature>
<sequence>MSVKTFLYLCRLGIKNTWRNKIYTVASVITMTACIFLFGIFYLIVLNVNTAIHHTEKEVAVVVFFDDTAEAGRVDEIGEMIRNRPEVTGTVYTSSEDAWNQFKDTYFEDKNLLEGVFEDDNPLEHSNNYQVYLKDVESQESFLPYVRGLYGVRKAVSSADAVKAVMKVKNSMTTITYGSAAAIILISVLLIYNTVGVGIAAQHEKIRVMFLMGARDGFIRIPYIVEGLVMGILGMVLPLALLYLVYRWGIHFAVTQLHVFGGGIRLLPLASVFPKVAHACAAVGLLSGCIGSALAMVRLNRQKYEKH</sequence>
<dbReference type="GO" id="GO:0005886">
    <property type="term" value="C:plasma membrane"/>
    <property type="evidence" value="ECO:0007669"/>
    <property type="project" value="UniProtKB-SubCell"/>
</dbReference>
<dbReference type="PROSITE" id="PS51257">
    <property type="entry name" value="PROKAR_LIPOPROTEIN"/>
    <property type="match status" value="1"/>
</dbReference>
<dbReference type="GO" id="GO:0051301">
    <property type="term" value="P:cell division"/>
    <property type="evidence" value="ECO:0007669"/>
    <property type="project" value="UniProtKB-KW"/>
</dbReference>
<comment type="similarity">
    <text evidence="2 10">Belongs to the ABC-4 integral membrane protein family. FtsX subfamily.</text>
</comment>
<dbReference type="InterPro" id="IPR004513">
    <property type="entry name" value="FtsX"/>
</dbReference>
<dbReference type="InterPro" id="IPR003838">
    <property type="entry name" value="ABC3_permease_C"/>
</dbReference>
<evidence type="ECO:0000256" key="4">
    <source>
        <dbReference type="ARBA" id="ARBA00022475"/>
    </source>
</evidence>
<proteinExistence type="inferred from homology"/>
<dbReference type="PIRSF" id="PIRSF003097">
    <property type="entry name" value="FtsX"/>
    <property type="match status" value="1"/>
</dbReference>
<keyword evidence="8 10" id="KW-0472">Membrane</keyword>
<evidence type="ECO:0000256" key="6">
    <source>
        <dbReference type="ARBA" id="ARBA00022692"/>
    </source>
</evidence>
<evidence type="ECO:0000256" key="2">
    <source>
        <dbReference type="ARBA" id="ARBA00007379"/>
    </source>
</evidence>
<comment type="function">
    <text evidence="10">Part of the ABC transporter FtsEX involved in asymmetric cellular division facilitating the initiation of sporulation.</text>
</comment>
<evidence type="ECO:0000256" key="11">
    <source>
        <dbReference type="SAM" id="Phobius"/>
    </source>
</evidence>
<dbReference type="Proteomes" id="UP001300871">
    <property type="component" value="Unassembled WGS sequence"/>
</dbReference>
<feature type="domain" description="FtsX extracellular" evidence="13">
    <location>
        <begin position="59"/>
        <end position="154"/>
    </location>
</feature>
<dbReference type="AlphaFoldDB" id="A0AAW6AN11"/>
<dbReference type="Gene3D" id="3.30.70.3040">
    <property type="match status" value="1"/>
</dbReference>
<evidence type="ECO:0000259" key="12">
    <source>
        <dbReference type="Pfam" id="PF02687"/>
    </source>
</evidence>
<evidence type="ECO:0000256" key="1">
    <source>
        <dbReference type="ARBA" id="ARBA00004651"/>
    </source>
</evidence>
<dbReference type="EMBL" id="JAQLGM010000001">
    <property type="protein sequence ID" value="MDB1998593.1"/>
    <property type="molecule type" value="Genomic_DNA"/>
</dbReference>
<evidence type="ECO:0000313" key="15">
    <source>
        <dbReference type="Proteomes" id="UP001300871"/>
    </source>
</evidence>